<evidence type="ECO:0000256" key="2">
    <source>
        <dbReference type="ARBA" id="ARBA00022490"/>
    </source>
</evidence>
<dbReference type="PANTHER" id="PTHR38100:SF1">
    <property type="entry name" value="HIGH FREQUENCY LYSOGENIZATION PROTEIN HFLD"/>
    <property type="match status" value="1"/>
</dbReference>
<proteinExistence type="inferred from homology"/>
<evidence type="ECO:0000313" key="7">
    <source>
        <dbReference type="Proteomes" id="UP000183920"/>
    </source>
</evidence>
<name>A0A0G4PZN6_9GAMM</name>
<evidence type="ECO:0000313" key="6">
    <source>
        <dbReference type="EMBL" id="MBJ2116103.1"/>
    </source>
</evidence>
<dbReference type="InterPro" id="IPR035932">
    <property type="entry name" value="HflD-like_sf"/>
</dbReference>
<keyword evidence="2 4" id="KW-0963">Cytoplasm</keyword>
<accession>A0A379EKH7</accession>
<evidence type="ECO:0000256" key="1">
    <source>
        <dbReference type="ARBA" id="ARBA00022475"/>
    </source>
</evidence>
<dbReference type="Proteomes" id="UP000183920">
    <property type="component" value="Unassembled WGS sequence"/>
</dbReference>
<dbReference type="EMBL" id="JAEKCB010000001">
    <property type="protein sequence ID" value="MBJ2116103.1"/>
    <property type="molecule type" value="Genomic_DNA"/>
</dbReference>
<dbReference type="HAMAP" id="MF_00695">
    <property type="entry name" value="HflD_protein"/>
    <property type="match status" value="1"/>
</dbReference>
<dbReference type="EMBL" id="CVRY01000001">
    <property type="protein sequence ID" value="CRL59127.1"/>
    <property type="molecule type" value="Genomic_DNA"/>
</dbReference>
<reference evidence="6 8" key="3">
    <citation type="submission" date="2020-12" db="EMBL/GenBank/DDBJ databases">
        <title>Enhanced detection system for hospital associated transmission using whole genome sequencing surveillance.</title>
        <authorList>
            <person name="Harrison L.H."/>
            <person name="Van Tyne D."/>
            <person name="Marsh J.W."/>
            <person name="Griffith M.P."/>
            <person name="Snyder D.J."/>
            <person name="Cooper V.S."/>
            <person name="Mustapha M."/>
        </authorList>
    </citation>
    <scope>NUCLEOTIDE SEQUENCE [LARGE SCALE GENOMIC DNA]</scope>
    <source>
        <strain evidence="6 8">PR00195</strain>
    </source>
</reference>
<dbReference type="AlphaFoldDB" id="A0A0G4PZN6"/>
<dbReference type="NCBIfam" id="NF001248">
    <property type="entry name" value="PRK00218.1-4"/>
    <property type="match status" value="1"/>
</dbReference>
<protein>
    <recommendedName>
        <fullName evidence="4">High frequency lysogenization protein HflD homolog</fullName>
    </recommendedName>
</protein>
<dbReference type="InterPro" id="IPR007451">
    <property type="entry name" value="HflD"/>
</dbReference>
<dbReference type="RefSeq" id="WP_072062697.1">
    <property type="nucleotide sequence ID" value="NZ_CAXOKJ010000016.1"/>
</dbReference>
<reference evidence="5" key="1">
    <citation type="submission" date="2015-06" db="EMBL/GenBank/DDBJ databases">
        <authorList>
            <person name="Urmite Genomes Urmite Genomes"/>
        </authorList>
    </citation>
    <scope>NUCLEOTIDE SEQUENCE [LARGE SCALE GENOMIC DNA]</scope>
    <source>
        <strain evidence="5">CSUR P1867</strain>
    </source>
</reference>
<evidence type="ECO:0000256" key="3">
    <source>
        <dbReference type="ARBA" id="ARBA00023136"/>
    </source>
</evidence>
<evidence type="ECO:0000256" key="4">
    <source>
        <dbReference type="HAMAP-Rule" id="MF_00695"/>
    </source>
</evidence>
<dbReference type="GO" id="GO:0005886">
    <property type="term" value="C:plasma membrane"/>
    <property type="evidence" value="ECO:0007669"/>
    <property type="project" value="UniProtKB-SubCell"/>
</dbReference>
<evidence type="ECO:0000313" key="5">
    <source>
        <dbReference type="EMBL" id="CRL59127.1"/>
    </source>
</evidence>
<dbReference type="Gene3D" id="1.10.3890.10">
    <property type="entry name" value="HflD-like"/>
    <property type="match status" value="1"/>
</dbReference>
<dbReference type="PANTHER" id="PTHR38100">
    <property type="entry name" value="HIGH FREQUENCY LYSOGENIZATION PROTEIN HFLD"/>
    <property type="match status" value="1"/>
</dbReference>
<dbReference type="NCBIfam" id="NF001246">
    <property type="entry name" value="PRK00218.1-2"/>
    <property type="match status" value="1"/>
</dbReference>
<sequence length="209" mass="23542">MAKDFRDITLALAGICQASRLVQQIAYQGSANENDVEVMVNSIFNLNPTSTLDVYGNQISHLKLGFQTLKAIHQAVRREKLTLELMTYQQGLINLERLINRNDDYSSRLSQKISQLDRQKSYFEPMSEGVFNALAGVYVDAVSPVGPRIQVHGAIDLLKNPIIQAKVRALLLTGIRSAVLWRQVGGRRFDFLLHQKTILRQADDFLAQC</sequence>
<accession>A0A0G4PZN6</accession>
<dbReference type="GO" id="GO:0005737">
    <property type="term" value="C:cytoplasm"/>
    <property type="evidence" value="ECO:0007669"/>
    <property type="project" value="UniProtKB-SubCell"/>
</dbReference>
<evidence type="ECO:0000313" key="8">
    <source>
        <dbReference type="Proteomes" id="UP000619976"/>
    </source>
</evidence>
<keyword evidence="8" id="KW-1185">Reference proteome</keyword>
<comment type="subcellular location">
    <subcellularLocation>
        <location evidence="4">Cytoplasm</location>
    </subcellularLocation>
    <subcellularLocation>
        <location evidence="4">Cell membrane</location>
        <topology evidence="4">Peripheral membrane protein</topology>
        <orientation evidence="4">Cytoplasmic side</orientation>
    </subcellularLocation>
</comment>
<gene>
    <name evidence="4 5" type="primary">hflD</name>
    <name evidence="5" type="ORF">BN1804_00280</name>
    <name evidence="6" type="ORF">JFQ69_00235</name>
</gene>
<comment type="similarity">
    <text evidence="4">Belongs to the HflD family.</text>
</comment>
<keyword evidence="3 4" id="KW-0472">Membrane</keyword>
<keyword evidence="1 4" id="KW-1003">Cell membrane</keyword>
<dbReference type="GeneID" id="76522584"/>
<reference evidence="7" key="2">
    <citation type="submission" date="2015-06" db="EMBL/GenBank/DDBJ databases">
        <authorList>
            <person name="Urmite Genomes"/>
        </authorList>
    </citation>
    <scope>NUCLEOTIDE SEQUENCE [LARGE SCALE GENOMIC DNA]</scope>
    <source>
        <strain evidence="7">CSUR P1867</strain>
    </source>
</reference>
<dbReference type="Pfam" id="PF04356">
    <property type="entry name" value="DUF489"/>
    <property type="match status" value="1"/>
</dbReference>
<dbReference type="Proteomes" id="UP000619976">
    <property type="component" value="Unassembled WGS sequence"/>
</dbReference>
<dbReference type="SUPFAM" id="SSF101322">
    <property type="entry name" value="YcfC-like"/>
    <property type="match status" value="1"/>
</dbReference>
<organism evidence="5 7">
    <name type="scientific">Proteus penneri</name>
    <dbReference type="NCBI Taxonomy" id="102862"/>
    <lineage>
        <taxon>Bacteria</taxon>
        <taxon>Pseudomonadati</taxon>
        <taxon>Pseudomonadota</taxon>
        <taxon>Gammaproteobacteria</taxon>
        <taxon>Enterobacterales</taxon>
        <taxon>Morganellaceae</taxon>
        <taxon>Proteus</taxon>
    </lineage>
</organism>